<evidence type="ECO:0000256" key="3">
    <source>
        <dbReference type="ARBA" id="ARBA00022490"/>
    </source>
</evidence>
<keyword evidence="3" id="KW-0963">Cytoplasm</keyword>
<evidence type="ECO:0000313" key="16">
    <source>
        <dbReference type="Proteomes" id="UP000663860"/>
    </source>
</evidence>
<feature type="region of interest" description="Disordered" evidence="12">
    <location>
        <begin position="638"/>
        <end position="733"/>
    </location>
</feature>
<dbReference type="PROSITE" id="PS00108">
    <property type="entry name" value="PROTEIN_KINASE_ST"/>
    <property type="match status" value="1"/>
</dbReference>
<dbReference type="FunFam" id="1.10.510.10:FF:001222">
    <property type="entry name" value="Serine/threonine-protein kinase ppk25"/>
    <property type="match status" value="1"/>
</dbReference>
<dbReference type="InterPro" id="IPR000719">
    <property type="entry name" value="Prot_kinase_dom"/>
</dbReference>
<comment type="caution">
    <text evidence="14">The sequence shown here is derived from an EMBL/GenBank/DDBJ whole genome shotgun (WGS) entry which is preliminary data.</text>
</comment>
<dbReference type="PROSITE" id="PS00107">
    <property type="entry name" value="PROTEIN_KINASE_ATP"/>
    <property type="match status" value="1"/>
</dbReference>
<keyword evidence="5" id="KW-0808">Transferase</keyword>
<evidence type="ECO:0000259" key="13">
    <source>
        <dbReference type="PROSITE" id="PS50011"/>
    </source>
</evidence>
<evidence type="ECO:0000256" key="7">
    <source>
        <dbReference type="ARBA" id="ARBA00022777"/>
    </source>
</evidence>
<feature type="domain" description="Protein kinase" evidence="13">
    <location>
        <begin position="34"/>
        <end position="309"/>
    </location>
</feature>
<feature type="compositionally biased region" description="Low complexity" evidence="12">
    <location>
        <begin position="638"/>
        <end position="655"/>
    </location>
</feature>
<keyword evidence="4" id="KW-0723">Serine/threonine-protein kinase</keyword>
<evidence type="ECO:0000313" key="15">
    <source>
        <dbReference type="EMBL" id="CAF3508109.1"/>
    </source>
</evidence>
<dbReference type="EC" id="2.7.11.1" evidence="2"/>
<comment type="catalytic activity">
    <reaction evidence="10">
        <text>L-seryl-[protein] + ATP = O-phospho-L-seryl-[protein] + ADP + H(+)</text>
        <dbReference type="Rhea" id="RHEA:17989"/>
        <dbReference type="Rhea" id="RHEA-COMP:9863"/>
        <dbReference type="Rhea" id="RHEA-COMP:11604"/>
        <dbReference type="ChEBI" id="CHEBI:15378"/>
        <dbReference type="ChEBI" id="CHEBI:29999"/>
        <dbReference type="ChEBI" id="CHEBI:30616"/>
        <dbReference type="ChEBI" id="CHEBI:83421"/>
        <dbReference type="ChEBI" id="CHEBI:456216"/>
        <dbReference type="EC" id="2.7.11.1"/>
    </reaction>
</comment>
<evidence type="ECO:0000256" key="6">
    <source>
        <dbReference type="ARBA" id="ARBA00022741"/>
    </source>
</evidence>
<dbReference type="Proteomes" id="UP000663860">
    <property type="component" value="Unassembled WGS sequence"/>
</dbReference>
<evidence type="ECO:0000256" key="9">
    <source>
        <dbReference type="ARBA" id="ARBA00047899"/>
    </source>
</evidence>
<dbReference type="GO" id="GO:0004674">
    <property type="term" value="F:protein serine/threonine kinase activity"/>
    <property type="evidence" value="ECO:0007669"/>
    <property type="project" value="UniProtKB-KW"/>
</dbReference>
<evidence type="ECO:0000256" key="4">
    <source>
        <dbReference type="ARBA" id="ARBA00022527"/>
    </source>
</evidence>
<feature type="region of interest" description="Disordered" evidence="12">
    <location>
        <begin position="538"/>
        <end position="618"/>
    </location>
</feature>
<keyword evidence="8 11" id="KW-0067">ATP-binding</keyword>
<name>A0A814A4N1_9BILA</name>
<dbReference type="Proteomes" id="UP000663868">
    <property type="component" value="Unassembled WGS sequence"/>
</dbReference>
<dbReference type="FunFam" id="3.30.200.20:FF:000003">
    <property type="entry name" value="Non-specific serine/threonine protein kinase"/>
    <property type="match status" value="1"/>
</dbReference>
<evidence type="ECO:0000256" key="5">
    <source>
        <dbReference type="ARBA" id="ARBA00022679"/>
    </source>
</evidence>
<feature type="compositionally biased region" description="Low complexity" evidence="12">
    <location>
        <begin position="670"/>
        <end position="681"/>
    </location>
</feature>
<evidence type="ECO:0000256" key="2">
    <source>
        <dbReference type="ARBA" id="ARBA00012513"/>
    </source>
</evidence>
<dbReference type="AlphaFoldDB" id="A0A814A4N1"/>
<dbReference type="InterPro" id="IPR017441">
    <property type="entry name" value="Protein_kinase_ATP_BS"/>
</dbReference>
<dbReference type="InterPro" id="IPR011009">
    <property type="entry name" value="Kinase-like_dom_sf"/>
</dbReference>
<dbReference type="EMBL" id="CAJNOE010000099">
    <property type="protein sequence ID" value="CAF0908981.1"/>
    <property type="molecule type" value="Genomic_DNA"/>
</dbReference>
<dbReference type="PANTHER" id="PTHR24346">
    <property type="entry name" value="MAP/MICROTUBULE AFFINITY-REGULATING KINASE"/>
    <property type="match status" value="1"/>
</dbReference>
<evidence type="ECO:0000256" key="1">
    <source>
        <dbReference type="ARBA" id="ARBA00004496"/>
    </source>
</evidence>
<organism evidence="14 16">
    <name type="scientific">Adineta steineri</name>
    <dbReference type="NCBI Taxonomy" id="433720"/>
    <lineage>
        <taxon>Eukaryota</taxon>
        <taxon>Metazoa</taxon>
        <taxon>Spiralia</taxon>
        <taxon>Gnathifera</taxon>
        <taxon>Rotifera</taxon>
        <taxon>Eurotatoria</taxon>
        <taxon>Bdelloidea</taxon>
        <taxon>Adinetida</taxon>
        <taxon>Adinetidae</taxon>
        <taxon>Adineta</taxon>
    </lineage>
</organism>
<feature type="compositionally biased region" description="Polar residues" evidence="12">
    <location>
        <begin position="1"/>
        <end position="22"/>
    </location>
</feature>
<dbReference type="PANTHER" id="PTHR24346:SF79">
    <property type="entry name" value="PROTEIN KINASE DOMAIN-CONTAINING PROTEIN"/>
    <property type="match status" value="1"/>
</dbReference>
<dbReference type="SMART" id="SM00220">
    <property type="entry name" value="S_TKc"/>
    <property type="match status" value="1"/>
</dbReference>
<feature type="compositionally biased region" description="Polar residues" evidence="12">
    <location>
        <begin position="431"/>
        <end position="440"/>
    </location>
</feature>
<evidence type="ECO:0000256" key="8">
    <source>
        <dbReference type="ARBA" id="ARBA00022840"/>
    </source>
</evidence>
<evidence type="ECO:0000256" key="11">
    <source>
        <dbReference type="PROSITE-ProRule" id="PRU10141"/>
    </source>
</evidence>
<comment type="subcellular location">
    <subcellularLocation>
        <location evidence="1">Cytoplasm</location>
    </subcellularLocation>
</comment>
<feature type="compositionally biased region" description="Polar residues" evidence="12">
    <location>
        <begin position="566"/>
        <end position="578"/>
    </location>
</feature>
<dbReference type="GO" id="GO:0035556">
    <property type="term" value="P:intracellular signal transduction"/>
    <property type="evidence" value="ECO:0007669"/>
    <property type="project" value="TreeGrafter"/>
</dbReference>
<dbReference type="SUPFAM" id="SSF56112">
    <property type="entry name" value="Protein kinase-like (PK-like)"/>
    <property type="match status" value="1"/>
</dbReference>
<evidence type="ECO:0000256" key="12">
    <source>
        <dbReference type="SAM" id="MobiDB-lite"/>
    </source>
</evidence>
<evidence type="ECO:0000313" key="14">
    <source>
        <dbReference type="EMBL" id="CAF0908981.1"/>
    </source>
</evidence>
<dbReference type="GO" id="GO:0005737">
    <property type="term" value="C:cytoplasm"/>
    <property type="evidence" value="ECO:0007669"/>
    <property type="project" value="UniProtKB-SubCell"/>
</dbReference>
<dbReference type="GO" id="GO:0005524">
    <property type="term" value="F:ATP binding"/>
    <property type="evidence" value="ECO:0007669"/>
    <property type="project" value="UniProtKB-UniRule"/>
</dbReference>
<keyword evidence="6 11" id="KW-0547">Nucleotide-binding</keyword>
<dbReference type="Pfam" id="PF00069">
    <property type="entry name" value="Pkinase"/>
    <property type="match status" value="1"/>
</dbReference>
<evidence type="ECO:0000256" key="10">
    <source>
        <dbReference type="ARBA" id="ARBA00048679"/>
    </source>
</evidence>
<sequence>MVQDSNTATTPDKASTTATGDLSSDEKRKKVGNYVILKTIGEGSFAKVRLGVHLITEMRVAVKVINKREVFKRNYLRANLRREASMMQRMSHKNIVQLHEVMETENSYYIVMDLVQGNEFVKYLTKKKQLDELETRKYIRQIVSAVDHMHRARVIHRDIKLQNFMLDQNNDIIIIDFGLSNCLDEKGFLTTQCGSPAYAAPEIFAHQEYGPAVDVWSIGVNMYAMLLGKLPFKVEHRSRNLAKLHACILKGCEIPTTLSRGNEKYHYIVSIVFEMYLFCSDCQDLLTRLLEPSPTKRITMAEILRHPFLINQLGPIELMPYKPQADAREINRNITKYLAIKHGYSEHDVEDAVIYRKPIASRALYNLIERRLKQGLSWPDPTYNHTINIHSSLSTTGDATLHDGSPDVIVLDKLVHNEPLLPGRRVPSHLLPQQTNSIPTNGRRLSRDKSNYGFDEHVILHTNTNGNIITGGLTQEAYNELVPTSKATSRKLFHDIIMRKPSAIGNSVDLTDEHNNIKRTQNSSGLTLMKPLVTGHRSNVISPHAHPQQQQQQHQQQQHKMKPRSLPNSTLDHANQNGFHLPHDPLASGTRTPKPLSRASNVEHMKRSQQHSPVRYNPAPSVTVKAIGLFLKNSALHSRISSSSSKSSKNVESVSPTTQQQSPPLRFYPSTSNTSNTNKSNVINYHSHGNLTSASTTRQAFAKSSESPHHISPSKTQHSTTTTGTNGQKLMQT</sequence>
<accession>A0A814A4N1</accession>
<proteinExistence type="predicted"/>
<feature type="compositionally biased region" description="Low complexity" evidence="12">
    <location>
        <begin position="714"/>
        <end position="733"/>
    </location>
</feature>
<keyword evidence="7" id="KW-0418">Kinase</keyword>
<protein>
    <recommendedName>
        <fullName evidence="2">non-specific serine/threonine protein kinase</fullName>
        <ecNumber evidence="2">2.7.11.1</ecNumber>
    </recommendedName>
</protein>
<dbReference type="PROSITE" id="PS50011">
    <property type="entry name" value="PROTEIN_KINASE_DOM"/>
    <property type="match status" value="1"/>
</dbReference>
<dbReference type="CDD" id="cd14003">
    <property type="entry name" value="STKc_AMPK-like"/>
    <property type="match status" value="1"/>
</dbReference>
<dbReference type="EMBL" id="CAJOBB010000010">
    <property type="protein sequence ID" value="CAF3508109.1"/>
    <property type="molecule type" value="Genomic_DNA"/>
</dbReference>
<feature type="binding site" evidence="11">
    <location>
        <position position="63"/>
    </location>
    <ligand>
        <name>ATP</name>
        <dbReference type="ChEBI" id="CHEBI:30616"/>
    </ligand>
</feature>
<comment type="catalytic activity">
    <reaction evidence="9">
        <text>L-threonyl-[protein] + ATP = O-phospho-L-threonyl-[protein] + ADP + H(+)</text>
        <dbReference type="Rhea" id="RHEA:46608"/>
        <dbReference type="Rhea" id="RHEA-COMP:11060"/>
        <dbReference type="Rhea" id="RHEA-COMP:11605"/>
        <dbReference type="ChEBI" id="CHEBI:15378"/>
        <dbReference type="ChEBI" id="CHEBI:30013"/>
        <dbReference type="ChEBI" id="CHEBI:30616"/>
        <dbReference type="ChEBI" id="CHEBI:61977"/>
        <dbReference type="ChEBI" id="CHEBI:456216"/>
        <dbReference type="EC" id="2.7.11.1"/>
    </reaction>
</comment>
<feature type="compositionally biased region" description="Polar residues" evidence="12">
    <location>
        <begin position="682"/>
        <end position="705"/>
    </location>
</feature>
<dbReference type="Gene3D" id="1.10.510.10">
    <property type="entry name" value="Transferase(Phosphotransferase) domain 1"/>
    <property type="match status" value="1"/>
</dbReference>
<reference evidence="14" key="1">
    <citation type="submission" date="2021-02" db="EMBL/GenBank/DDBJ databases">
        <authorList>
            <person name="Nowell W R."/>
        </authorList>
    </citation>
    <scope>NUCLEOTIDE SEQUENCE</scope>
</reference>
<feature type="region of interest" description="Disordered" evidence="12">
    <location>
        <begin position="425"/>
        <end position="445"/>
    </location>
</feature>
<dbReference type="InterPro" id="IPR008271">
    <property type="entry name" value="Ser/Thr_kinase_AS"/>
</dbReference>
<gene>
    <name evidence="14" type="ORF">IZO911_LOCUS12669</name>
    <name evidence="15" type="ORF">KXQ929_LOCUS447</name>
</gene>
<feature type="region of interest" description="Disordered" evidence="12">
    <location>
        <begin position="1"/>
        <end position="24"/>
    </location>
</feature>